<accession>A0A286RK92</accession>
<sequence>MVNSYSAAYDNMFEVSRNGTAKPKTFLFGFFPVYPIT</sequence>
<protein>
    <submittedName>
        <fullName evidence="1">Uncharacterized protein</fullName>
    </submittedName>
</protein>
<name>A0A286RK92_9BACT</name>
<dbReference type="EMBL" id="CP018477">
    <property type="protein sequence ID" value="ASV76379.1"/>
    <property type="molecule type" value="Genomic_DNA"/>
</dbReference>
<evidence type="ECO:0000313" key="1">
    <source>
        <dbReference type="EMBL" id="ASV76379.1"/>
    </source>
</evidence>
<dbReference type="KEGG" id="ttf:THTE_3778"/>
<organism evidence="1 2">
    <name type="scientific">Thermogutta terrifontis</name>
    <dbReference type="NCBI Taxonomy" id="1331910"/>
    <lineage>
        <taxon>Bacteria</taxon>
        <taxon>Pseudomonadati</taxon>
        <taxon>Planctomycetota</taxon>
        <taxon>Planctomycetia</taxon>
        <taxon>Pirellulales</taxon>
        <taxon>Thermoguttaceae</taxon>
        <taxon>Thermogutta</taxon>
    </lineage>
</organism>
<dbReference type="Proteomes" id="UP000215086">
    <property type="component" value="Chromosome"/>
</dbReference>
<evidence type="ECO:0000313" key="2">
    <source>
        <dbReference type="Proteomes" id="UP000215086"/>
    </source>
</evidence>
<gene>
    <name evidence="1" type="ORF">THTE_3778</name>
</gene>
<keyword evidence="2" id="KW-1185">Reference proteome</keyword>
<reference evidence="1 2" key="1">
    <citation type="journal article" name="Front. Microbiol.">
        <title>Sugar Metabolism of the First Thermophilic Planctomycete Thermogutta terrifontis: Comparative Genomic and Transcriptomic Approaches.</title>
        <authorList>
            <person name="Elcheninov A.G."/>
            <person name="Menzel P."/>
            <person name="Gudbergsdottir S.R."/>
            <person name="Slesarev A.I."/>
            <person name="Kadnikov V.V."/>
            <person name="Krogh A."/>
            <person name="Bonch-Osmolovskaya E.A."/>
            <person name="Peng X."/>
            <person name="Kublanov I.V."/>
        </authorList>
    </citation>
    <scope>NUCLEOTIDE SEQUENCE [LARGE SCALE GENOMIC DNA]</scope>
    <source>
        <strain evidence="1 2">R1</strain>
    </source>
</reference>
<proteinExistence type="predicted"/>
<dbReference type="AlphaFoldDB" id="A0A286RK92"/>